<protein>
    <submittedName>
        <fullName evidence="2">CRP-like cAMP-binding protein</fullName>
    </submittedName>
</protein>
<dbReference type="CDD" id="cd00038">
    <property type="entry name" value="CAP_ED"/>
    <property type="match status" value="1"/>
</dbReference>
<sequence>MEANKKAFYRFLNLFREIPTADVELISQHLQQKDIVPGQVLLQQGKTAKELFFVVSGILKIISINEKGTDVIQFFIKENRFCTILYSFNGNIVAQESIVAATTGELLVFSKTSLEALYAQLPYFKNLVERITQQALLDKIKIRNSLMGEEATIRYHKFISQQPDIMLRVPLSDVASYLGITQQSLSRIRRSFKNGKGGDTAE</sequence>
<dbReference type="RefSeq" id="WP_133998931.1">
    <property type="nucleotide sequence ID" value="NZ_SODV01000002.1"/>
</dbReference>
<dbReference type="PROSITE" id="PS50042">
    <property type="entry name" value="CNMP_BINDING_3"/>
    <property type="match status" value="1"/>
</dbReference>
<evidence type="ECO:0000313" key="2">
    <source>
        <dbReference type="EMBL" id="TDW97176.1"/>
    </source>
</evidence>
<gene>
    <name evidence="2" type="ORF">EDB95_5020</name>
</gene>
<dbReference type="OrthoDB" id="758145at2"/>
<dbReference type="Gene3D" id="2.60.120.10">
    <property type="entry name" value="Jelly Rolls"/>
    <property type="match status" value="1"/>
</dbReference>
<dbReference type="SUPFAM" id="SSF51206">
    <property type="entry name" value="cAMP-binding domain-like"/>
    <property type="match status" value="1"/>
</dbReference>
<dbReference type="Proteomes" id="UP000294498">
    <property type="component" value="Unassembled WGS sequence"/>
</dbReference>
<reference evidence="2 3" key="1">
    <citation type="submission" date="2019-03" db="EMBL/GenBank/DDBJ databases">
        <title>Genomic Encyclopedia of Type Strains, Phase IV (KMG-IV): sequencing the most valuable type-strain genomes for metagenomic binning, comparative biology and taxonomic classification.</title>
        <authorList>
            <person name="Goeker M."/>
        </authorList>
    </citation>
    <scope>NUCLEOTIDE SEQUENCE [LARGE SCALE GENOMIC DNA]</scope>
    <source>
        <strain evidence="2 3">DSM 100059</strain>
    </source>
</reference>
<accession>A0A4R8DJ20</accession>
<dbReference type="Pfam" id="PF00027">
    <property type="entry name" value="cNMP_binding"/>
    <property type="match status" value="1"/>
</dbReference>
<organism evidence="2 3">
    <name type="scientific">Dinghuibacter silviterrae</name>
    <dbReference type="NCBI Taxonomy" id="1539049"/>
    <lineage>
        <taxon>Bacteria</taxon>
        <taxon>Pseudomonadati</taxon>
        <taxon>Bacteroidota</taxon>
        <taxon>Chitinophagia</taxon>
        <taxon>Chitinophagales</taxon>
        <taxon>Chitinophagaceae</taxon>
        <taxon>Dinghuibacter</taxon>
    </lineage>
</organism>
<evidence type="ECO:0000259" key="1">
    <source>
        <dbReference type="PROSITE" id="PS50042"/>
    </source>
</evidence>
<proteinExistence type="predicted"/>
<feature type="domain" description="Cyclic nucleotide-binding" evidence="1">
    <location>
        <begin position="14"/>
        <end position="117"/>
    </location>
</feature>
<dbReference type="EMBL" id="SODV01000002">
    <property type="protein sequence ID" value="TDW97176.1"/>
    <property type="molecule type" value="Genomic_DNA"/>
</dbReference>
<dbReference type="AlphaFoldDB" id="A0A4R8DJ20"/>
<comment type="caution">
    <text evidence="2">The sequence shown here is derived from an EMBL/GenBank/DDBJ whole genome shotgun (WGS) entry which is preliminary data.</text>
</comment>
<dbReference type="InterPro" id="IPR014710">
    <property type="entry name" value="RmlC-like_jellyroll"/>
</dbReference>
<evidence type="ECO:0000313" key="3">
    <source>
        <dbReference type="Proteomes" id="UP000294498"/>
    </source>
</evidence>
<dbReference type="InterPro" id="IPR000595">
    <property type="entry name" value="cNMP-bd_dom"/>
</dbReference>
<dbReference type="SMART" id="SM00100">
    <property type="entry name" value="cNMP"/>
    <property type="match status" value="1"/>
</dbReference>
<name>A0A4R8DJ20_9BACT</name>
<keyword evidence="3" id="KW-1185">Reference proteome</keyword>
<dbReference type="InterPro" id="IPR018490">
    <property type="entry name" value="cNMP-bd_dom_sf"/>
</dbReference>